<evidence type="ECO:0000313" key="2">
    <source>
        <dbReference type="EMBL" id="MVX66525.1"/>
    </source>
</evidence>
<dbReference type="InterPro" id="IPR025296">
    <property type="entry name" value="DUF4158"/>
</dbReference>
<accession>A0A964RRR3</accession>
<evidence type="ECO:0000259" key="1">
    <source>
        <dbReference type="Pfam" id="PF13700"/>
    </source>
</evidence>
<organism evidence="2 3">
    <name type="scientific">Clostridium chromiireducens</name>
    <dbReference type="NCBI Taxonomy" id="225345"/>
    <lineage>
        <taxon>Bacteria</taxon>
        <taxon>Bacillati</taxon>
        <taxon>Bacillota</taxon>
        <taxon>Clostridia</taxon>
        <taxon>Eubacteriales</taxon>
        <taxon>Clostridiaceae</taxon>
        <taxon>Clostridium</taxon>
    </lineage>
</organism>
<dbReference type="AlphaFoldDB" id="A0A964RRR3"/>
<comment type="caution">
    <text evidence="2">The sequence shown here is derived from an EMBL/GenBank/DDBJ whole genome shotgun (WGS) entry which is preliminary data.</text>
</comment>
<reference evidence="2" key="1">
    <citation type="submission" date="2019-12" db="EMBL/GenBank/DDBJ databases">
        <title>Microbes associate with the intestines of laboratory mice.</title>
        <authorList>
            <person name="Navarre W."/>
            <person name="Wong E."/>
        </authorList>
    </citation>
    <scope>NUCLEOTIDE SEQUENCE</scope>
    <source>
        <strain evidence="2">NM79_F5</strain>
    </source>
</reference>
<name>A0A964RRR3_9CLOT</name>
<protein>
    <submittedName>
        <fullName evidence="2">DUF4158 domain-containing protein</fullName>
    </submittedName>
</protein>
<gene>
    <name evidence="2" type="ORF">GKZ28_22905</name>
</gene>
<dbReference type="Pfam" id="PF13700">
    <property type="entry name" value="DUF4158"/>
    <property type="match status" value="1"/>
</dbReference>
<feature type="domain" description="DUF4158" evidence="1">
    <location>
        <begin position="6"/>
        <end position="163"/>
    </location>
</feature>
<dbReference type="Proteomes" id="UP000656077">
    <property type="component" value="Unassembled WGS sequence"/>
</dbReference>
<evidence type="ECO:0000313" key="3">
    <source>
        <dbReference type="Proteomes" id="UP000656077"/>
    </source>
</evidence>
<proteinExistence type="predicted"/>
<dbReference type="EMBL" id="WSRQ01000060">
    <property type="protein sequence ID" value="MVX66525.1"/>
    <property type="molecule type" value="Genomic_DNA"/>
</dbReference>
<sequence>MLMALIERTIYQRFGKVISKNELIKLYTPYDEDISIAYKYAKGLPNIAVFIVMLKTFKVLNYFPSYKSIPNRIIEHIKVSTNICDNIEINVSEKTIQKYKLIIKRYLNIIDDNKSITNLVLKTVMEFDPIMEHPADIFNAVIEILIKNNCELPAFSTLERLINSKRAAINKDIFEYVSSNLNAITKKA</sequence>